<dbReference type="EMBL" id="CAEZYU010000151">
    <property type="protein sequence ID" value="CAB4760612.1"/>
    <property type="molecule type" value="Genomic_DNA"/>
</dbReference>
<dbReference type="InterPro" id="IPR012348">
    <property type="entry name" value="RNR-like"/>
</dbReference>
<protein>
    <submittedName>
        <fullName evidence="2">Unannotated protein</fullName>
    </submittedName>
</protein>
<dbReference type="AlphaFoldDB" id="A0A6J6ULJ9"/>
<gene>
    <name evidence="1" type="ORF">UFOPK1358_00086</name>
    <name evidence="2" type="ORF">UFOPK2766_02188</name>
    <name evidence="3" type="ORF">UFOPK3519_01932</name>
</gene>
<dbReference type="InterPro" id="IPR009078">
    <property type="entry name" value="Ferritin-like_SF"/>
</dbReference>
<proteinExistence type="predicted"/>
<name>A0A6J6ULJ9_9ZZZZ</name>
<evidence type="ECO:0000313" key="3">
    <source>
        <dbReference type="EMBL" id="CAB4921067.1"/>
    </source>
</evidence>
<reference evidence="2" key="1">
    <citation type="submission" date="2020-05" db="EMBL/GenBank/DDBJ databases">
        <authorList>
            <person name="Chiriac C."/>
            <person name="Salcher M."/>
            <person name="Ghai R."/>
            <person name="Kavagutti S V."/>
        </authorList>
    </citation>
    <scope>NUCLEOTIDE SEQUENCE</scope>
</reference>
<dbReference type="Gene3D" id="1.10.620.20">
    <property type="entry name" value="Ribonucleotide Reductase, subunit A"/>
    <property type="match status" value="1"/>
</dbReference>
<evidence type="ECO:0000313" key="1">
    <source>
        <dbReference type="EMBL" id="CAB4529807.1"/>
    </source>
</evidence>
<sequence length="383" mass="43855">MSRTDAEILDRDGVNDLDSILAMTNTDISESIHAVTDNADAIFTWNYEKGERPGLNKLYEKAKHSMWNGETDLDWSIEVDQERIARESPMTMNTALIAELGIDLSRTSFASWGDEEWVKLAVESQNWSLSQFMHGEQGALVCTAKIVETVPWIDAKYYASTQVMDEARHVEVFAKYLDTKCSGHYPVNHHLRALLDDIISDSRWDMTYLGMQIMIEGLALAAFGLAYQVTPDPLLKQLLRYVMSDEARHVAFGVLSLQEYYTELNSAELLERQEFAFEAAVRMRDRFLQQEVWENLGIPVREAISLFKQDDPELKNQDPFQQLLFSKIVPNCKKLGLLDANDGWLRKRFDTLGVTQFEDWADTGEEYELLDEVAKDRAEAQAE</sequence>
<dbReference type="EMBL" id="CAEZSF010000004">
    <property type="protein sequence ID" value="CAB4529807.1"/>
    <property type="molecule type" value="Genomic_DNA"/>
</dbReference>
<accession>A0A6J6ULJ9</accession>
<organism evidence="2">
    <name type="scientific">freshwater metagenome</name>
    <dbReference type="NCBI Taxonomy" id="449393"/>
    <lineage>
        <taxon>unclassified sequences</taxon>
        <taxon>metagenomes</taxon>
        <taxon>ecological metagenomes</taxon>
    </lineage>
</organism>
<dbReference type="EMBL" id="CAFBMG010000241">
    <property type="protein sequence ID" value="CAB4921067.1"/>
    <property type="molecule type" value="Genomic_DNA"/>
</dbReference>
<evidence type="ECO:0000313" key="2">
    <source>
        <dbReference type="EMBL" id="CAB4760612.1"/>
    </source>
</evidence>
<dbReference type="SUPFAM" id="SSF47240">
    <property type="entry name" value="Ferritin-like"/>
    <property type="match status" value="1"/>
</dbReference>
<dbReference type="CDD" id="cd00657">
    <property type="entry name" value="Ferritin_like"/>
    <property type="match status" value="1"/>
</dbReference>
<dbReference type="GO" id="GO:0016491">
    <property type="term" value="F:oxidoreductase activity"/>
    <property type="evidence" value="ECO:0007669"/>
    <property type="project" value="InterPro"/>
</dbReference>